<feature type="transmembrane region" description="Helical" evidence="2">
    <location>
        <begin position="199"/>
        <end position="216"/>
    </location>
</feature>
<dbReference type="GO" id="GO:0016020">
    <property type="term" value="C:membrane"/>
    <property type="evidence" value="ECO:0007669"/>
    <property type="project" value="TreeGrafter"/>
</dbReference>
<dbReference type="RefSeq" id="XP_038046854.1">
    <property type="nucleotide sequence ID" value="XM_038190926.1"/>
</dbReference>
<feature type="compositionally biased region" description="Low complexity" evidence="1">
    <location>
        <begin position="11"/>
        <end position="24"/>
    </location>
</feature>
<dbReference type="OMA" id="CVFWVIA"/>
<proteinExistence type="predicted"/>
<feature type="domain" description="Transmembrane protein 127 transmembrane region" evidence="3">
    <location>
        <begin position="149"/>
        <end position="261"/>
    </location>
</feature>
<reference evidence="4" key="1">
    <citation type="submission" date="2022-11" db="UniProtKB">
        <authorList>
            <consortium name="EnsemblMetazoa"/>
        </authorList>
    </citation>
    <scope>IDENTIFICATION</scope>
</reference>
<keyword evidence="2" id="KW-1133">Transmembrane helix</keyword>
<keyword evidence="2" id="KW-0812">Transmembrane</keyword>
<dbReference type="Pfam" id="PF20517">
    <property type="entry name" value="TMEM127"/>
    <property type="match status" value="1"/>
</dbReference>
<evidence type="ECO:0000259" key="3">
    <source>
        <dbReference type="Pfam" id="PF20517"/>
    </source>
</evidence>
<feature type="transmembrane region" description="Helical" evidence="2">
    <location>
        <begin position="156"/>
        <end position="178"/>
    </location>
</feature>
<dbReference type="GeneID" id="119721053"/>
<dbReference type="OrthoDB" id="10030622at2759"/>
<sequence length="309" mass="33775">MDDSAAVVMQSTDTTAPDADSTAAENASENQSTNADTTNTDTTNNDTTNTTNTNGSSSSSGRSSSRSSRRHRSRGHHRHRSRRRRHNPKRNERNLVAAILGMVVIAVLISSLAEQKWFHLHGGECAKENIGAYQFLTPGIETSGAYRYCFNTQVVAIMRAVIAFIFLSITSSLFAFFLDTLGPMKSSLKLLRRHAAGNIITVLLCLTMSGFCYWSASLMESEMDGHKLGPSSKVLVSFGVGYYLIVASGALSVIIAATNLLRPYSSYDETPRERLIEDWDQLLEAELANMPSGPLMNPANMPEPPAYTP</sequence>
<dbReference type="PANTHER" id="PTHR28358">
    <property type="entry name" value="TRANSMEMBRANE PROTEIN 127"/>
    <property type="match status" value="1"/>
</dbReference>
<evidence type="ECO:0000313" key="4">
    <source>
        <dbReference type="EnsemblMetazoa" id="XP_038046854.1"/>
    </source>
</evidence>
<dbReference type="GO" id="GO:0032007">
    <property type="term" value="P:negative regulation of TOR signaling"/>
    <property type="evidence" value="ECO:0007669"/>
    <property type="project" value="InterPro"/>
</dbReference>
<feature type="transmembrane region" description="Helical" evidence="2">
    <location>
        <begin position="236"/>
        <end position="257"/>
    </location>
</feature>
<evidence type="ECO:0000256" key="1">
    <source>
        <dbReference type="SAM" id="MobiDB-lite"/>
    </source>
</evidence>
<feature type="compositionally biased region" description="Basic residues" evidence="1">
    <location>
        <begin position="67"/>
        <end position="88"/>
    </location>
</feature>
<name>A0A913Z527_PATMI</name>
<evidence type="ECO:0000313" key="5">
    <source>
        <dbReference type="Proteomes" id="UP000887568"/>
    </source>
</evidence>
<organism evidence="4 5">
    <name type="scientific">Patiria miniata</name>
    <name type="common">Bat star</name>
    <name type="synonym">Asterina miniata</name>
    <dbReference type="NCBI Taxonomy" id="46514"/>
    <lineage>
        <taxon>Eukaryota</taxon>
        <taxon>Metazoa</taxon>
        <taxon>Echinodermata</taxon>
        <taxon>Eleutherozoa</taxon>
        <taxon>Asterozoa</taxon>
        <taxon>Asteroidea</taxon>
        <taxon>Valvatacea</taxon>
        <taxon>Valvatida</taxon>
        <taxon>Asterinidae</taxon>
        <taxon>Patiria</taxon>
    </lineage>
</organism>
<dbReference type="CTD" id="55654"/>
<dbReference type="PANTHER" id="PTHR28358:SF1">
    <property type="entry name" value="TRANSMEMBRANE PROTEIN 127"/>
    <property type="match status" value="1"/>
</dbReference>
<protein>
    <recommendedName>
        <fullName evidence="3">Transmembrane protein 127 transmembrane region domain-containing protein</fullName>
    </recommendedName>
</protein>
<feature type="transmembrane region" description="Helical" evidence="2">
    <location>
        <begin position="94"/>
        <end position="113"/>
    </location>
</feature>
<feature type="compositionally biased region" description="Low complexity" evidence="1">
    <location>
        <begin position="36"/>
        <end position="66"/>
    </location>
</feature>
<dbReference type="GO" id="GO:0008285">
    <property type="term" value="P:negative regulation of cell population proliferation"/>
    <property type="evidence" value="ECO:0007669"/>
    <property type="project" value="InterPro"/>
</dbReference>
<feature type="region of interest" description="Disordered" evidence="1">
    <location>
        <begin position="1"/>
        <end position="92"/>
    </location>
</feature>
<dbReference type="Proteomes" id="UP000887568">
    <property type="component" value="Unplaced"/>
</dbReference>
<keyword evidence="2" id="KW-0472">Membrane</keyword>
<dbReference type="InterPro" id="IPR046795">
    <property type="entry name" value="TMEM127_TM"/>
</dbReference>
<accession>A0A913Z527</accession>
<dbReference type="EnsemblMetazoa" id="XM_038190926.1">
    <property type="protein sequence ID" value="XP_038046854.1"/>
    <property type="gene ID" value="LOC119721053"/>
</dbReference>
<dbReference type="AlphaFoldDB" id="A0A913Z527"/>
<dbReference type="InterPro" id="IPR033331">
    <property type="entry name" value="TMEM127"/>
</dbReference>
<keyword evidence="5" id="KW-1185">Reference proteome</keyword>
<evidence type="ECO:0000256" key="2">
    <source>
        <dbReference type="SAM" id="Phobius"/>
    </source>
</evidence>
<feature type="compositionally biased region" description="Polar residues" evidence="1">
    <location>
        <begin position="25"/>
        <end position="35"/>
    </location>
</feature>